<evidence type="ECO:0000256" key="2">
    <source>
        <dbReference type="SAM" id="MobiDB-lite"/>
    </source>
</evidence>
<feature type="compositionally biased region" description="Low complexity" evidence="2">
    <location>
        <begin position="507"/>
        <end position="522"/>
    </location>
</feature>
<dbReference type="PANTHER" id="PTHR46179">
    <property type="entry name" value="ZINC FINGER PROTEIN"/>
    <property type="match status" value="1"/>
</dbReference>
<dbReference type="GO" id="GO:0008270">
    <property type="term" value="F:zinc ion binding"/>
    <property type="evidence" value="ECO:0007669"/>
    <property type="project" value="UniProtKB-KW"/>
</dbReference>
<feature type="region of interest" description="Disordered" evidence="2">
    <location>
        <begin position="36"/>
        <end position="83"/>
    </location>
</feature>
<dbReference type="RefSeq" id="XP_007787314.1">
    <property type="nucleotide sequence ID" value="XM_007789124.1"/>
</dbReference>
<evidence type="ECO:0000313" key="5">
    <source>
        <dbReference type="Proteomes" id="UP000019373"/>
    </source>
</evidence>
<organism evidence="4 5">
    <name type="scientific">Endocarpon pusillum (strain Z07020 / HMAS-L-300199)</name>
    <name type="common">Lichen-forming fungus</name>
    <dbReference type="NCBI Taxonomy" id="1263415"/>
    <lineage>
        <taxon>Eukaryota</taxon>
        <taxon>Fungi</taxon>
        <taxon>Dikarya</taxon>
        <taxon>Ascomycota</taxon>
        <taxon>Pezizomycotina</taxon>
        <taxon>Eurotiomycetes</taxon>
        <taxon>Chaetothyriomycetidae</taxon>
        <taxon>Verrucariales</taxon>
        <taxon>Verrucariaceae</taxon>
        <taxon>Endocarpon</taxon>
    </lineage>
</organism>
<feature type="domain" description="C2H2-type" evidence="3">
    <location>
        <begin position="537"/>
        <end position="567"/>
    </location>
</feature>
<dbReference type="OrthoDB" id="7295497at2759"/>
<dbReference type="GO" id="GO:0006357">
    <property type="term" value="P:regulation of transcription by RNA polymerase II"/>
    <property type="evidence" value="ECO:0007669"/>
    <property type="project" value="TreeGrafter"/>
</dbReference>
<evidence type="ECO:0000313" key="4">
    <source>
        <dbReference type="EMBL" id="ERF75302.1"/>
    </source>
</evidence>
<feature type="region of interest" description="Disordered" evidence="2">
    <location>
        <begin position="500"/>
        <end position="535"/>
    </location>
</feature>
<keyword evidence="1" id="KW-0862">Zinc</keyword>
<gene>
    <name evidence="4" type="ORF">EPUS_00094</name>
</gene>
<dbReference type="PROSITE" id="PS00028">
    <property type="entry name" value="ZINC_FINGER_C2H2_1"/>
    <property type="match status" value="1"/>
</dbReference>
<dbReference type="PROSITE" id="PS50157">
    <property type="entry name" value="ZINC_FINGER_C2H2_2"/>
    <property type="match status" value="2"/>
</dbReference>
<feature type="compositionally biased region" description="Low complexity" evidence="2">
    <location>
        <begin position="565"/>
        <end position="579"/>
    </location>
</feature>
<dbReference type="PANTHER" id="PTHR46179:SF19">
    <property type="entry name" value="C2H2 FINGER DOMAIN TRANSCRIPTION FACTOR (EUROFUNG)-RELATED"/>
    <property type="match status" value="1"/>
</dbReference>
<evidence type="ECO:0000259" key="3">
    <source>
        <dbReference type="PROSITE" id="PS50157"/>
    </source>
</evidence>
<dbReference type="Gene3D" id="3.30.160.60">
    <property type="entry name" value="Classic Zinc Finger"/>
    <property type="match status" value="2"/>
</dbReference>
<dbReference type="GeneID" id="19235159"/>
<evidence type="ECO:0000256" key="1">
    <source>
        <dbReference type="PROSITE-ProRule" id="PRU00042"/>
    </source>
</evidence>
<dbReference type="SMART" id="SM00355">
    <property type="entry name" value="ZnF_C2H2"/>
    <property type="match status" value="3"/>
</dbReference>
<dbReference type="AlphaFoldDB" id="U1GCJ3"/>
<dbReference type="EMBL" id="KE720815">
    <property type="protein sequence ID" value="ERF75302.1"/>
    <property type="molecule type" value="Genomic_DNA"/>
</dbReference>
<dbReference type="HOGENOM" id="CLU_013400_1_0_1"/>
<feature type="compositionally biased region" description="Polar residues" evidence="2">
    <location>
        <begin position="123"/>
        <end position="132"/>
    </location>
</feature>
<dbReference type="eggNOG" id="ENOG502RBAK">
    <property type="taxonomic scope" value="Eukaryota"/>
</dbReference>
<sequence>MLLHYPQQYDHHVLPTHYQSYDTSSNLPLRVSNLPLSTSVHHPQRPLQSAEYSMPASQRSSNPTVRIHQSTPPPRSGSQSNDNQSMLAQGAYLGSGWESEGFPSSGYLDTPPRKSGKYHKRLSSASSINTTGPPSPHDHTSPFCQIANSDSSHFSPLENFDCLPTPHQNHFPKSLPTPVGTPTSNNFMPPGYQNVAASQDNHKYANSAMRRIHSTSGDEDAALFAYSGPQSVSSMSHDSPATPHTNYDPEYDEKNFGRGENDHTRINRWMDEYLFLDAGYPHSAAFSQAMQDVFPDQPYNTPTSQTFSQQSQPNMPHSSSHLSPYRNMNVFASRLQAANQDHMTQRTSSPVMSVTRERSPFKPYNQMQELSNEAQPQNLMTAMTQAMVEQSRATSAPKSVSPKELMLEDPDMDEPDSTPLFPAEFDQSSNVTSGRPDANVPVFSDQSGVYDRQSYSAAAAPAQVPQQYPFVRDRRRQPTNLQNDGDQVPEFPAHMVSMETTVEEGPSEPSSSQQSSHQPPTQRIARPADTSSDSGTYTCTYHGCTLRFETPAKLQRHKREAHRQTSPTAGPASAPAGPANLGLRNSQAGPHKCDRTNPSTGKPCNSIFSRPYDLTRHEDTIHNARKQKVRCHLCTEEKTFSRNDALTRHMRVVHPDVDWPGKTRRGKGRD</sequence>
<dbReference type="SUPFAM" id="SSF57667">
    <property type="entry name" value="beta-beta-alpha zinc fingers"/>
    <property type="match status" value="1"/>
</dbReference>
<feature type="compositionally biased region" description="Polar residues" evidence="2">
    <location>
        <begin position="596"/>
        <end position="606"/>
    </location>
</feature>
<dbReference type="InterPro" id="IPR051061">
    <property type="entry name" value="Zinc_finger_trans_reg"/>
</dbReference>
<protein>
    <recommendedName>
        <fullName evidence="3">C2H2-type domain-containing protein</fullName>
    </recommendedName>
</protein>
<feature type="region of interest" description="Disordered" evidence="2">
    <location>
        <begin position="103"/>
        <end position="147"/>
    </location>
</feature>
<feature type="region of interest" description="Disordered" evidence="2">
    <location>
        <begin position="229"/>
        <end position="259"/>
    </location>
</feature>
<feature type="compositionally biased region" description="Low complexity" evidence="2">
    <location>
        <begin position="301"/>
        <end position="313"/>
    </location>
</feature>
<proteinExistence type="predicted"/>
<dbReference type="InterPro" id="IPR013087">
    <property type="entry name" value="Znf_C2H2_type"/>
</dbReference>
<name>U1GCJ3_ENDPU</name>
<dbReference type="GO" id="GO:0005634">
    <property type="term" value="C:nucleus"/>
    <property type="evidence" value="ECO:0007669"/>
    <property type="project" value="TreeGrafter"/>
</dbReference>
<keyword evidence="1" id="KW-0479">Metal-binding</keyword>
<feature type="domain" description="C2H2-type" evidence="3">
    <location>
        <begin position="591"/>
        <end position="627"/>
    </location>
</feature>
<reference evidence="5" key="1">
    <citation type="journal article" date="2014" name="BMC Genomics">
        <title>Genome characteristics reveal the impact of lichenization on lichen-forming fungus Endocarpon pusillum Hedwig (Verrucariales, Ascomycota).</title>
        <authorList>
            <person name="Wang Y.-Y."/>
            <person name="Liu B."/>
            <person name="Zhang X.-Y."/>
            <person name="Zhou Q.-M."/>
            <person name="Zhang T."/>
            <person name="Li H."/>
            <person name="Yu Y.-F."/>
            <person name="Zhang X.-L."/>
            <person name="Hao X.-Y."/>
            <person name="Wang M."/>
            <person name="Wang L."/>
            <person name="Wei J.-C."/>
        </authorList>
    </citation>
    <scope>NUCLEOTIDE SEQUENCE [LARGE SCALE GENOMIC DNA]</scope>
    <source>
        <strain evidence="5">Z07020 / HMAS-L-300199</strain>
    </source>
</reference>
<dbReference type="InterPro" id="IPR036236">
    <property type="entry name" value="Znf_C2H2_sf"/>
</dbReference>
<keyword evidence="5" id="KW-1185">Reference proteome</keyword>
<accession>U1GCJ3</accession>
<feature type="region of interest" description="Disordered" evidence="2">
    <location>
        <begin position="553"/>
        <end position="606"/>
    </location>
</feature>
<feature type="compositionally biased region" description="Polar residues" evidence="2">
    <location>
        <begin position="229"/>
        <end position="245"/>
    </location>
</feature>
<keyword evidence="1" id="KW-0863">Zinc-finger</keyword>
<dbReference type="OMA" id="QPQMATS"/>
<dbReference type="Pfam" id="PF00096">
    <property type="entry name" value="zf-C2H2"/>
    <property type="match status" value="1"/>
</dbReference>
<dbReference type="Proteomes" id="UP000019373">
    <property type="component" value="Unassembled WGS sequence"/>
</dbReference>
<feature type="region of interest" description="Disordered" evidence="2">
    <location>
        <begin position="298"/>
        <end position="321"/>
    </location>
</feature>